<gene>
    <name evidence="1" type="ORF">KXQ929_LOCUS49717</name>
</gene>
<dbReference type="Proteomes" id="UP000663868">
    <property type="component" value="Unassembled WGS sequence"/>
</dbReference>
<dbReference type="AlphaFoldDB" id="A0A820MTS6"/>
<accession>A0A820MTS6</accession>
<dbReference type="EMBL" id="CAJOBB010021593">
    <property type="protein sequence ID" value="CAF4377532.1"/>
    <property type="molecule type" value="Genomic_DNA"/>
</dbReference>
<reference evidence="1" key="1">
    <citation type="submission" date="2021-02" db="EMBL/GenBank/DDBJ databases">
        <authorList>
            <person name="Nowell W R."/>
        </authorList>
    </citation>
    <scope>NUCLEOTIDE SEQUENCE</scope>
</reference>
<feature type="non-terminal residue" evidence="1">
    <location>
        <position position="1"/>
    </location>
</feature>
<comment type="caution">
    <text evidence="1">The sequence shown here is derived from an EMBL/GenBank/DDBJ whole genome shotgun (WGS) entry which is preliminary data.</text>
</comment>
<name>A0A820MTS6_9BILA</name>
<proteinExistence type="predicted"/>
<protein>
    <submittedName>
        <fullName evidence="1">Uncharacterized protein</fullName>
    </submittedName>
</protein>
<evidence type="ECO:0000313" key="1">
    <source>
        <dbReference type="EMBL" id="CAF4377532.1"/>
    </source>
</evidence>
<sequence length="169" mass="19487">MTFEDETDLKITAKSSASEKKNRNPVGQLSFVPEQIPHNIPWRNENSNNKVNIYPYGVFERESYRVACTIRHRSDINRPLNIFIKYSQCSIDNCLSNLIDQTCQMTSNQNILSITSNRINDFQTQFISSTSQTIENPTIGYQYLCCYEQNGLINIAKAITILSQNRNMF</sequence>
<organism evidence="1 2">
    <name type="scientific">Adineta steineri</name>
    <dbReference type="NCBI Taxonomy" id="433720"/>
    <lineage>
        <taxon>Eukaryota</taxon>
        <taxon>Metazoa</taxon>
        <taxon>Spiralia</taxon>
        <taxon>Gnathifera</taxon>
        <taxon>Rotifera</taxon>
        <taxon>Eurotatoria</taxon>
        <taxon>Bdelloidea</taxon>
        <taxon>Adinetida</taxon>
        <taxon>Adinetidae</taxon>
        <taxon>Adineta</taxon>
    </lineage>
</organism>
<evidence type="ECO:0000313" key="2">
    <source>
        <dbReference type="Proteomes" id="UP000663868"/>
    </source>
</evidence>